<dbReference type="OrthoDB" id="206377at2157"/>
<dbReference type="EMBL" id="FTNP01000003">
    <property type="protein sequence ID" value="SIR80287.1"/>
    <property type="molecule type" value="Genomic_DNA"/>
</dbReference>
<reference evidence="3 4" key="1">
    <citation type="submission" date="2017-01" db="EMBL/GenBank/DDBJ databases">
        <authorList>
            <person name="Mah S.A."/>
            <person name="Swanson W.J."/>
            <person name="Moy G.W."/>
            <person name="Vacquier V.D."/>
        </authorList>
    </citation>
    <scope>NUCLEOTIDE SEQUENCE [LARGE SCALE GENOMIC DNA]</scope>
    <source>
        <strain evidence="3 4">CGMCC 1.8909</strain>
    </source>
</reference>
<keyword evidence="2" id="KW-0812">Transmembrane</keyword>
<keyword evidence="2" id="KW-1133">Transmembrane helix</keyword>
<evidence type="ECO:0008006" key="5">
    <source>
        <dbReference type="Google" id="ProtNLM"/>
    </source>
</evidence>
<keyword evidence="4" id="KW-1185">Reference proteome</keyword>
<feature type="region of interest" description="Disordered" evidence="1">
    <location>
        <begin position="65"/>
        <end position="89"/>
    </location>
</feature>
<dbReference type="GeneID" id="43330867"/>
<accession>A0A1N7DWS2</accession>
<sequence>MEPIAFLGLTILYVSIHVILSVLVLKDAEQRGIENSVMWATIIIILSGVGLVIYLIRRTMPESEAEAPGDAEFPLPGTEPSDDSSPTDE</sequence>
<evidence type="ECO:0000256" key="1">
    <source>
        <dbReference type="SAM" id="MobiDB-lite"/>
    </source>
</evidence>
<evidence type="ECO:0000313" key="4">
    <source>
        <dbReference type="Proteomes" id="UP000185687"/>
    </source>
</evidence>
<dbReference type="Proteomes" id="UP000185687">
    <property type="component" value="Unassembled WGS sequence"/>
</dbReference>
<dbReference type="RefSeq" id="WP_139327021.1">
    <property type="nucleotide sequence ID" value="NZ_CP019327.1"/>
</dbReference>
<evidence type="ECO:0000256" key="2">
    <source>
        <dbReference type="SAM" id="Phobius"/>
    </source>
</evidence>
<evidence type="ECO:0000313" key="3">
    <source>
        <dbReference type="EMBL" id="SIR80287.1"/>
    </source>
</evidence>
<feature type="compositionally biased region" description="Acidic residues" evidence="1">
    <location>
        <begin position="80"/>
        <end position="89"/>
    </location>
</feature>
<protein>
    <recommendedName>
        <fullName evidence="5">Cardiolipin synthase N-terminal domain-containing protein</fullName>
    </recommendedName>
</protein>
<dbReference type="AlphaFoldDB" id="A0A1N7DWS2"/>
<keyword evidence="2" id="KW-0472">Membrane</keyword>
<feature type="transmembrane region" description="Helical" evidence="2">
    <location>
        <begin position="6"/>
        <end position="25"/>
    </location>
</feature>
<name>A0A1N7DWS2_9EURY</name>
<proteinExistence type="predicted"/>
<feature type="transmembrane region" description="Helical" evidence="2">
    <location>
        <begin position="37"/>
        <end position="56"/>
    </location>
</feature>
<organism evidence="3 4">
    <name type="scientific">Natronorubrum daqingense</name>
    <dbReference type="NCBI Taxonomy" id="588898"/>
    <lineage>
        <taxon>Archaea</taxon>
        <taxon>Methanobacteriati</taxon>
        <taxon>Methanobacteriota</taxon>
        <taxon>Stenosarchaea group</taxon>
        <taxon>Halobacteria</taxon>
        <taxon>Halobacteriales</taxon>
        <taxon>Natrialbaceae</taxon>
        <taxon>Natronorubrum</taxon>
    </lineage>
</organism>
<gene>
    <name evidence="3" type="ORF">SAMN05421809_2296</name>
</gene>